<dbReference type="Gene3D" id="2.170.270.10">
    <property type="entry name" value="SET domain"/>
    <property type="match status" value="1"/>
</dbReference>
<keyword evidence="2" id="KW-1185">Reference proteome</keyword>
<accession>A0A6D2HVA9</accession>
<reference evidence="1" key="1">
    <citation type="submission" date="2020-01" db="EMBL/GenBank/DDBJ databases">
        <authorList>
            <person name="Mishra B."/>
        </authorList>
    </citation>
    <scope>NUCLEOTIDE SEQUENCE [LARGE SCALE GENOMIC DNA]</scope>
</reference>
<protein>
    <recommendedName>
        <fullName evidence="3">SET domain-containing protein</fullName>
    </recommendedName>
</protein>
<dbReference type="AlphaFoldDB" id="A0A6D2HVA9"/>
<sequence>MASKALSPSVKPQTFKVLQKIDGQFCYEEVLVRLLHFWKVRNFKRGNALIGVESLLHDSENHRELMLVVPKMDVSYDMKSKMEVMLHHTKANVAVGEELTYDYLFGPDEPHECKVPCLCKFASCMKF</sequence>
<evidence type="ECO:0000313" key="1">
    <source>
        <dbReference type="EMBL" id="CAA7019686.1"/>
    </source>
</evidence>
<dbReference type="Proteomes" id="UP000467841">
    <property type="component" value="Unassembled WGS sequence"/>
</dbReference>
<name>A0A6D2HVA9_9BRAS</name>
<evidence type="ECO:0008006" key="3">
    <source>
        <dbReference type="Google" id="ProtNLM"/>
    </source>
</evidence>
<dbReference type="SUPFAM" id="SSF82199">
    <property type="entry name" value="SET domain"/>
    <property type="match status" value="1"/>
</dbReference>
<organism evidence="1 2">
    <name type="scientific">Microthlaspi erraticum</name>
    <dbReference type="NCBI Taxonomy" id="1685480"/>
    <lineage>
        <taxon>Eukaryota</taxon>
        <taxon>Viridiplantae</taxon>
        <taxon>Streptophyta</taxon>
        <taxon>Embryophyta</taxon>
        <taxon>Tracheophyta</taxon>
        <taxon>Spermatophyta</taxon>
        <taxon>Magnoliopsida</taxon>
        <taxon>eudicotyledons</taxon>
        <taxon>Gunneridae</taxon>
        <taxon>Pentapetalae</taxon>
        <taxon>rosids</taxon>
        <taxon>malvids</taxon>
        <taxon>Brassicales</taxon>
        <taxon>Brassicaceae</taxon>
        <taxon>Coluteocarpeae</taxon>
        <taxon>Microthlaspi</taxon>
    </lineage>
</organism>
<gene>
    <name evidence="1" type="ORF">MERR_LOCUS6921</name>
</gene>
<comment type="caution">
    <text evidence="1">The sequence shown here is derived from an EMBL/GenBank/DDBJ whole genome shotgun (WGS) entry which is preliminary data.</text>
</comment>
<dbReference type="InterPro" id="IPR046341">
    <property type="entry name" value="SET_dom_sf"/>
</dbReference>
<proteinExistence type="predicted"/>
<dbReference type="EMBL" id="CACVBM020000477">
    <property type="protein sequence ID" value="CAA7019686.1"/>
    <property type="molecule type" value="Genomic_DNA"/>
</dbReference>
<dbReference type="OrthoDB" id="308383at2759"/>
<evidence type="ECO:0000313" key="2">
    <source>
        <dbReference type="Proteomes" id="UP000467841"/>
    </source>
</evidence>